<feature type="chain" id="PRO_5020740616" evidence="2">
    <location>
        <begin position="19"/>
        <end position="90"/>
    </location>
</feature>
<dbReference type="Proteomes" id="UP000298663">
    <property type="component" value="Unassembled WGS sequence"/>
</dbReference>
<evidence type="ECO:0000313" key="4">
    <source>
        <dbReference type="Proteomes" id="UP000298663"/>
    </source>
</evidence>
<reference evidence="3 4" key="2">
    <citation type="journal article" date="2019" name="G3 (Bethesda)">
        <title>Hybrid Assembly of the Genome of the Entomopathogenic Nematode Steinernema carpocapsae Identifies the X-Chromosome.</title>
        <authorList>
            <person name="Serra L."/>
            <person name="Macchietto M."/>
            <person name="Macias-Munoz A."/>
            <person name="McGill C.J."/>
            <person name="Rodriguez I.M."/>
            <person name="Rodriguez B."/>
            <person name="Murad R."/>
            <person name="Mortazavi A."/>
        </authorList>
    </citation>
    <scope>NUCLEOTIDE SEQUENCE [LARGE SCALE GENOMIC DNA]</scope>
    <source>
        <strain evidence="3 4">ALL</strain>
    </source>
</reference>
<evidence type="ECO:0000256" key="2">
    <source>
        <dbReference type="SAM" id="SignalP"/>
    </source>
</evidence>
<accession>A0A4U5LTH9</accession>
<dbReference type="AlphaFoldDB" id="A0A4U5LTH9"/>
<keyword evidence="2" id="KW-0732">Signal</keyword>
<protein>
    <submittedName>
        <fullName evidence="3">Uncharacterized protein</fullName>
    </submittedName>
</protein>
<feature type="compositionally biased region" description="Basic residues" evidence="1">
    <location>
        <begin position="56"/>
        <end position="70"/>
    </location>
</feature>
<dbReference type="EMBL" id="AZBU02000012">
    <property type="protein sequence ID" value="TKR59373.1"/>
    <property type="molecule type" value="Genomic_DNA"/>
</dbReference>
<evidence type="ECO:0000313" key="3">
    <source>
        <dbReference type="EMBL" id="TKR59373.1"/>
    </source>
</evidence>
<reference evidence="3 4" key="1">
    <citation type="journal article" date="2015" name="Genome Biol.">
        <title>Comparative genomics of Steinernema reveals deeply conserved gene regulatory networks.</title>
        <authorList>
            <person name="Dillman A.R."/>
            <person name="Macchietto M."/>
            <person name="Porter C.F."/>
            <person name="Rogers A."/>
            <person name="Williams B."/>
            <person name="Antoshechkin I."/>
            <person name="Lee M.M."/>
            <person name="Goodwin Z."/>
            <person name="Lu X."/>
            <person name="Lewis E.E."/>
            <person name="Goodrich-Blair H."/>
            <person name="Stock S.P."/>
            <person name="Adams B.J."/>
            <person name="Sternberg P.W."/>
            <person name="Mortazavi A."/>
        </authorList>
    </citation>
    <scope>NUCLEOTIDE SEQUENCE [LARGE SCALE GENOMIC DNA]</scope>
    <source>
        <strain evidence="3 4">ALL</strain>
    </source>
</reference>
<feature type="signal peptide" evidence="2">
    <location>
        <begin position="1"/>
        <end position="18"/>
    </location>
</feature>
<name>A0A4U5LTH9_STECR</name>
<organism evidence="3 4">
    <name type="scientific">Steinernema carpocapsae</name>
    <name type="common">Entomopathogenic nematode</name>
    <dbReference type="NCBI Taxonomy" id="34508"/>
    <lineage>
        <taxon>Eukaryota</taxon>
        <taxon>Metazoa</taxon>
        <taxon>Ecdysozoa</taxon>
        <taxon>Nematoda</taxon>
        <taxon>Chromadorea</taxon>
        <taxon>Rhabditida</taxon>
        <taxon>Tylenchina</taxon>
        <taxon>Panagrolaimomorpha</taxon>
        <taxon>Strongyloidoidea</taxon>
        <taxon>Steinernematidae</taxon>
        <taxon>Steinernema</taxon>
    </lineage>
</organism>
<feature type="region of interest" description="Disordered" evidence="1">
    <location>
        <begin position="54"/>
        <end position="90"/>
    </location>
</feature>
<evidence type="ECO:0000256" key="1">
    <source>
        <dbReference type="SAM" id="MobiDB-lite"/>
    </source>
</evidence>
<sequence length="90" mass="10400">MTLMRLATSIYLLSYAAQFKTDAYALQDIGQNMMDAICLACWLEGFYRAENASQKSAKRQKSFQKDHGRRALVPENREDRRGGLRPLRWA</sequence>
<gene>
    <name evidence="3" type="ORF">L596_029052</name>
</gene>
<comment type="caution">
    <text evidence="3">The sequence shown here is derived from an EMBL/GenBank/DDBJ whole genome shotgun (WGS) entry which is preliminary data.</text>
</comment>
<keyword evidence="4" id="KW-1185">Reference proteome</keyword>
<proteinExistence type="predicted"/>